<keyword evidence="2" id="KW-1185">Reference proteome</keyword>
<name>A0ABR2GUS0_9EUKA</name>
<gene>
    <name evidence="1" type="ORF">M9Y10_036218</name>
</gene>
<proteinExistence type="predicted"/>
<reference evidence="1 2" key="1">
    <citation type="submission" date="2024-04" db="EMBL/GenBank/DDBJ databases">
        <title>Tritrichomonas musculus Genome.</title>
        <authorList>
            <person name="Alves-Ferreira E."/>
            <person name="Grigg M."/>
            <person name="Lorenzi H."/>
            <person name="Galac M."/>
        </authorList>
    </citation>
    <scope>NUCLEOTIDE SEQUENCE [LARGE SCALE GENOMIC DNA]</scope>
    <source>
        <strain evidence="1 2">EAF2021</strain>
    </source>
</reference>
<evidence type="ECO:0000313" key="2">
    <source>
        <dbReference type="Proteomes" id="UP001470230"/>
    </source>
</evidence>
<evidence type="ECO:0000313" key="1">
    <source>
        <dbReference type="EMBL" id="KAK8837683.1"/>
    </source>
</evidence>
<evidence type="ECO:0008006" key="3">
    <source>
        <dbReference type="Google" id="ProtNLM"/>
    </source>
</evidence>
<dbReference type="Proteomes" id="UP001470230">
    <property type="component" value="Unassembled WGS sequence"/>
</dbReference>
<accession>A0ABR2GUS0</accession>
<sequence length="477" mass="56110">MIDDEEQVLQIRTLYYTETFLTSTDCPKMLCVYPNGNSTWNFKLLAVFLNEQSDFTIKEHAINISKDCCPTFHFKSNINSEYQISTIISSFINVYVSLSMLINEWKQNSASFLSNVGSRNYVLKNFRFQKHILFYKVFNEFSYGSKSLLYKNDFVYNSKYDFTNIFHFFSKRIINLGLQLNEKTQFLFSYVDSFCNSIKFIPHSLEDLYKCGMRGYFKFELQPKTVKKKLPTFIEGDAEYYIISGVFIFPQSFSLFNNNDFQYNGYILDTTWRILPYFVTSILTVSFKNTSLPIGFVFGHGETVKSISFLLKTVSEKLHISFERKILESNQGSALKSICTSFNFKHLACLCHFLYGLKKLNHFYQIKYLLRVTSNFECENMLNHFSKSFREICNKNPEEILAIKFSLEKVGLFFDGNIIFIENDILWDEVSMHRRVNYCMPSTTNTLESMHGHLNKRTPRKNTFYQSLLRVHNQLNK</sequence>
<dbReference type="EMBL" id="JAPFFF010000058">
    <property type="protein sequence ID" value="KAK8837683.1"/>
    <property type="molecule type" value="Genomic_DNA"/>
</dbReference>
<comment type="caution">
    <text evidence="1">The sequence shown here is derived from an EMBL/GenBank/DDBJ whole genome shotgun (WGS) entry which is preliminary data.</text>
</comment>
<organism evidence="1 2">
    <name type="scientific">Tritrichomonas musculus</name>
    <dbReference type="NCBI Taxonomy" id="1915356"/>
    <lineage>
        <taxon>Eukaryota</taxon>
        <taxon>Metamonada</taxon>
        <taxon>Parabasalia</taxon>
        <taxon>Tritrichomonadida</taxon>
        <taxon>Tritrichomonadidae</taxon>
        <taxon>Tritrichomonas</taxon>
    </lineage>
</organism>
<protein>
    <recommendedName>
        <fullName evidence="3">MULE transposase domain-containing protein</fullName>
    </recommendedName>
</protein>